<evidence type="ECO:0000256" key="1">
    <source>
        <dbReference type="ARBA" id="ARBA00022741"/>
    </source>
</evidence>
<dbReference type="Gene3D" id="1.10.10.60">
    <property type="entry name" value="Homeodomain-like"/>
    <property type="match status" value="1"/>
</dbReference>
<dbReference type="FunFam" id="3.40.50.300:FF:000006">
    <property type="entry name" value="DNA-binding transcriptional regulator NtrC"/>
    <property type="match status" value="1"/>
</dbReference>
<evidence type="ECO:0000313" key="10">
    <source>
        <dbReference type="Proteomes" id="UP000018339"/>
    </source>
</evidence>
<dbReference type="InterPro" id="IPR027417">
    <property type="entry name" value="P-loop_NTPase"/>
</dbReference>
<dbReference type="SUPFAM" id="SSF51735">
    <property type="entry name" value="NAD(P)-binding Rossmann-fold domains"/>
    <property type="match status" value="1"/>
</dbReference>
<feature type="domain" description="PAS" evidence="7">
    <location>
        <begin position="117"/>
        <end position="187"/>
    </location>
</feature>
<dbReference type="InterPro" id="IPR036291">
    <property type="entry name" value="NAD(P)-bd_dom_sf"/>
</dbReference>
<dbReference type="CDD" id="cd00130">
    <property type="entry name" value="PAS"/>
    <property type="match status" value="3"/>
</dbReference>
<dbReference type="PROSITE" id="PS50112">
    <property type="entry name" value="PAS"/>
    <property type="match status" value="3"/>
</dbReference>
<dbReference type="CDD" id="cd00009">
    <property type="entry name" value="AAA"/>
    <property type="match status" value="1"/>
</dbReference>
<evidence type="ECO:0000256" key="4">
    <source>
        <dbReference type="ARBA" id="ARBA00023125"/>
    </source>
</evidence>
<dbReference type="NCBIfam" id="TIGR00229">
    <property type="entry name" value="sensory_box"/>
    <property type="match status" value="3"/>
</dbReference>
<dbReference type="Gene3D" id="3.30.450.20">
    <property type="entry name" value="PAS domain"/>
    <property type="match status" value="3"/>
</dbReference>
<dbReference type="InterPro" id="IPR003593">
    <property type="entry name" value="AAA+_ATPase"/>
</dbReference>
<dbReference type="InterPro" id="IPR025944">
    <property type="entry name" value="Sigma_54_int_dom_CS"/>
</dbReference>
<dbReference type="EMBL" id="AYSF01000044">
    <property type="protein sequence ID" value="ESU72377.1"/>
    <property type="molecule type" value="Genomic_DNA"/>
</dbReference>
<dbReference type="InterPro" id="IPR035965">
    <property type="entry name" value="PAS-like_dom_sf"/>
</dbReference>
<keyword evidence="4" id="KW-0238">DNA-binding</keyword>
<dbReference type="Gene3D" id="1.10.8.60">
    <property type="match status" value="1"/>
</dbReference>
<dbReference type="Pfam" id="PF00158">
    <property type="entry name" value="Sigma54_activat"/>
    <property type="match status" value="1"/>
</dbReference>
<keyword evidence="1" id="KW-0547">Nucleotide-binding</keyword>
<dbReference type="PANTHER" id="PTHR32071">
    <property type="entry name" value="TRANSCRIPTIONAL REGULATORY PROTEIN"/>
    <property type="match status" value="1"/>
</dbReference>
<dbReference type="PROSITE" id="PS00688">
    <property type="entry name" value="SIGMA54_INTERACT_3"/>
    <property type="match status" value="1"/>
</dbReference>
<dbReference type="Pfam" id="PF02954">
    <property type="entry name" value="HTH_8"/>
    <property type="match status" value="1"/>
</dbReference>
<dbReference type="InterPro" id="IPR025662">
    <property type="entry name" value="Sigma_54_int_dom_ATP-bd_1"/>
</dbReference>
<dbReference type="SMART" id="SM00382">
    <property type="entry name" value="AAA"/>
    <property type="match status" value="1"/>
</dbReference>
<dbReference type="SUPFAM" id="SSF52540">
    <property type="entry name" value="P-loop containing nucleoside triphosphate hydrolases"/>
    <property type="match status" value="1"/>
</dbReference>
<reference evidence="9 10" key="1">
    <citation type="journal article" date="2014" name="Genome Announc.">
        <title>Draft Genome Sequence of Geobacillus thermopakistaniensis Strain MAS1.</title>
        <authorList>
            <person name="Siddiqui M.A."/>
            <person name="Rashid N."/>
            <person name="Ayyampalayam S."/>
            <person name="Whitman W.B."/>
        </authorList>
    </citation>
    <scope>NUCLEOTIDE SEQUENCE [LARGE SCALE GENOMIC DNA]</scope>
    <source>
        <strain evidence="9 10">MAS1</strain>
    </source>
</reference>
<feature type="domain" description="PAS" evidence="7">
    <location>
        <begin position="305"/>
        <end position="351"/>
    </location>
</feature>
<dbReference type="SUPFAM" id="SSF55785">
    <property type="entry name" value="PYP-like sensor domain (PAS domain)"/>
    <property type="match status" value="3"/>
</dbReference>
<evidence type="ECO:0000259" key="7">
    <source>
        <dbReference type="PROSITE" id="PS50112"/>
    </source>
</evidence>
<dbReference type="SMART" id="SM00091">
    <property type="entry name" value="PAS"/>
    <property type="match status" value="3"/>
</dbReference>
<dbReference type="Pfam" id="PF00989">
    <property type="entry name" value="PAS"/>
    <property type="match status" value="2"/>
</dbReference>
<dbReference type="AlphaFoldDB" id="A0A7U9JB79"/>
<keyword evidence="3" id="KW-0805">Transcription regulation</keyword>
<dbReference type="PRINTS" id="PR01590">
    <property type="entry name" value="HTHFIS"/>
</dbReference>
<dbReference type="InterPro" id="IPR013767">
    <property type="entry name" value="PAS_fold"/>
</dbReference>
<organism evidence="9 10">
    <name type="scientific">Geobacillus thermopakistaniensis (strain MAS1)</name>
    <dbReference type="NCBI Taxonomy" id="1408282"/>
    <lineage>
        <taxon>Bacteria</taxon>
        <taxon>Bacillati</taxon>
        <taxon>Bacillota</taxon>
        <taxon>Bacilli</taxon>
        <taxon>Bacillales</taxon>
        <taxon>Anoxybacillaceae</taxon>
        <taxon>Geobacillus</taxon>
    </lineage>
</organism>
<evidence type="ECO:0000256" key="2">
    <source>
        <dbReference type="ARBA" id="ARBA00022840"/>
    </source>
</evidence>
<accession>A0A7U9JB79</accession>
<dbReference type="Pfam" id="PF25601">
    <property type="entry name" value="AAA_lid_14"/>
    <property type="match status" value="1"/>
</dbReference>
<evidence type="ECO:0000313" key="9">
    <source>
        <dbReference type="EMBL" id="ESU72377.1"/>
    </source>
</evidence>
<name>A0A7U9JB79_GEOTM</name>
<proteinExistence type="predicted"/>
<dbReference type="InterPro" id="IPR009057">
    <property type="entry name" value="Homeodomain-like_sf"/>
</dbReference>
<evidence type="ECO:0000256" key="3">
    <source>
        <dbReference type="ARBA" id="ARBA00023015"/>
    </source>
</evidence>
<evidence type="ECO:0000259" key="6">
    <source>
        <dbReference type="PROSITE" id="PS50045"/>
    </source>
</evidence>
<dbReference type="InterPro" id="IPR002197">
    <property type="entry name" value="HTH_Fis"/>
</dbReference>
<protein>
    <submittedName>
        <fullName evidence="9">ATPase AAA</fullName>
    </submittedName>
</protein>
<sequence>MDMKKVMIIGADSRGMSLLKLLHGASGFDVVAVVDVDEQAPGVQLAQKWGIAAASDWRPWMAEPLDLIIETTGRADVLEEIRRLAPEGANIVPSAVAQMMAELVEEKGALIAKLKSEAARRALIFHSSHDGMIVVDEYGYITDMNQSAAELLEVDKDKVIGKHILTVLPSSGLPRVLETRQTEFHQEVELANGKKLITTRIPIIDDNGKLFGALAVFKDITELVALAEEITDLKEVRMMLEAIIYSSEEAISVVDENGNGILINPAYTRLTGLTEEDVIGKPATADIAEGESMHIFGCILERGTSSEEAISVVDENGNGILINPAYTRLTGLTEEDVIGKPATADIAEGESMHMQVLKTRRPVRGARMKVGPKNRDVIVNVAPIIVDGVLKGSVGVIHDVSEIQRLTAELNRARQIIRTLEAKYSFADIVGESEEMKVAIEQAKLAAKTPATILLRGESGTGKELFAHAIHNASDRKYNKFIRVNCAAIPETLLESELFGYEEGAFSGARRGGKRGLFEEANNGSIFLDEIGELSASTQAKLLRVLQEREIVRVGGTKPIPINVRVIAATNVNLEKAIAEGAFREDLYYRLNRMPIYIPPLRARKEDIPALCRRLIQKLNQDYGRNVEGVTDEAMAKLLAYDWPGNVRELENVLGRAMIFMKFHEVMIDATHLPPLASPSSVPAHRVETEEEIRPLEEMVSRYEASLIEQALRRHRGNKTAAARALGISVRNLYYKLEKYGLDKNIMQ</sequence>
<dbReference type="PROSITE" id="PS00675">
    <property type="entry name" value="SIGMA54_INTERACT_1"/>
    <property type="match status" value="1"/>
</dbReference>
<dbReference type="Gene3D" id="3.40.50.720">
    <property type="entry name" value="NAD(P)-binding Rossmann-like Domain"/>
    <property type="match status" value="1"/>
</dbReference>
<dbReference type="Gene3D" id="3.40.50.300">
    <property type="entry name" value="P-loop containing nucleotide triphosphate hydrolases"/>
    <property type="match status" value="1"/>
</dbReference>
<evidence type="ECO:0000256" key="5">
    <source>
        <dbReference type="ARBA" id="ARBA00023163"/>
    </source>
</evidence>
<dbReference type="PANTHER" id="PTHR32071:SF121">
    <property type="entry name" value="SIGMA L-DEPENDENT TRANSCRIPTIONAL REGULATOR YQIR-RELATED"/>
    <property type="match status" value="1"/>
</dbReference>
<dbReference type="InterPro" id="IPR058031">
    <property type="entry name" value="AAA_lid_NorR"/>
</dbReference>
<evidence type="ECO:0000259" key="8">
    <source>
        <dbReference type="PROSITE" id="PS50113"/>
    </source>
</evidence>
<dbReference type="GO" id="GO:0006355">
    <property type="term" value="P:regulation of DNA-templated transcription"/>
    <property type="evidence" value="ECO:0007669"/>
    <property type="project" value="InterPro"/>
</dbReference>
<keyword evidence="2" id="KW-0067">ATP-binding</keyword>
<dbReference type="GO" id="GO:0005524">
    <property type="term" value="F:ATP binding"/>
    <property type="evidence" value="ECO:0007669"/>
    <property type="project" value="UniProtKB-KW"/>
</dbReference>
<dbReference type="PROSITE" id="PS50113">
    <property type="entry name" value="PAC"/>
    <property type="match status" value="1"/>
</dbReference>
<feature type="domain" description="PAC" evidence="8">
    <location>
        <begin position="180"/>
        <end position="232"/>
    </location>
</feature>
<dbReference type="InterPro" id="IPR000014">
    <property type="entry name" value="PAS"/>
</dbReference>
<feature type="domain" description="PAS" evidence="7">
    <location>
        <begin position="232"/>
        <end position="307"/>
    </location>
</feature>
<dbReference type="InterPro" id="IPR002078">
    <property type="entry name" value="Sigma_54_int"/>
</dbReference>
<gene>
    <name evidence="9" type="ORF">T260_08215</name>
</gene>
<feature type="domain" description="Sigma-54 factor interaction" evidence="6">
    <location>
        <begin position="429"/>
        <end position="659"/>
    </location>
</feature>
<dbReference type="PROSITE" id="PS50045">
    <property type="entry name" value="SIGMA54_INTERACT_4"/>
    <property type="match status" value="1"/>
</dbReference>
<dbReference type="SUPFAM" id="SSF46689">
    <property type="entry name" value="Homeodomain-like"/>
    <property type="match status" value="1"/>
</dbReference>
<dbReference type="Pfam" id="PF13426">
    <property type="entry name" value="PAS_9"/>
    <property type="match status" value="1"/>
</dbReference>
<dbReference type="InterPro" id="IPR025943">
    <property type="entry name" value="Sigma_54_int_dom_ATP-bd_2"/>
</dbReference>
<dbReference type="GO" id="GO:0043565">
    <property type="term" value="F:sequence-specific DNA binding"/>
    <property type="evidence" value="ECO:0007669"/>
    <property type="project" value="InterPro"/>
</dbReference>
<dbReference type="PROSITE" id="PS00676">
    <property type="entry name" value="SIGMA54_INTERACT_2"/>
    <property type="match status" value="1"/>
</dbReference>
<dbReference type="Proteomes" id="UP000018339">
    <property type="component" value="Unassembled WGS sequence"/>
</dbReference>
<keyword evidence="5" id="KW-0804">Transcription</keyword>
<comment type="caution">
    <text evidence="9">The sequence shown here is derived from an EMBL/GenBank/DDBJ whole genome shotgun (WGS) entry which is preliminary data.</text>
</comment>
<keyword evidence="10" id="KW-1185">Reference proteome</keyword>
<dbReference type="InterPro" id="IPR000700">
    <property type="entry name" value="PAS-assoc_C"/>
</dbReference>